<keyword evidence="3 8" id="KW-0521">NADP</keyword>
<name>A0A0M0JCX3_9EUKA</name>
<dbReference type="GO" id="GO:0046872">
    <property type="term" value="F:metal ion binding"/>
    <property type="evidence" value="ECO:0007669"/>
    <property type="project" value="UniProtKB-KW"/>
</dbReference>
<organism evidence="13 14">
    <name type="scientific">Chrysochromulina tobinii</name>
    <dbReference type="NCBI Taxonomy" id="1460289"/>
    <lineage>
        <taxon>Eukaryota</taxon>
        <taxon>Haptista</taxon>
        <taxon>Haptophyta</taxon>
        <taxon>Prymnesiophyceae</taxon>
        <taxon>Prymnesiales</taxon>
        <taxon>Chrysochromulinaceae</taxon>
        <taxon>Chrysochromulina</taxon>
    </lineage>
</organism>
<feature type="binding site" evidence="8">
    <location>
        <begin position="271"/>
        <end position="272"/>
    </location>
    <ligand>
        <name>GMP</name>
        <dbReference type="ChEBI" id="CHEBI:58115"/>
    </ligand>
</feature>
<dbReference type="InterPro" id="IPR015875">
    <property type="entry name" value="IMP_DH/GMP_Rdtase_CS"/>
</dbReference>
<feature type="binding site" evidence="8">
    <location>
        <position position="218"/>
    </location>
    <ligand>
        <name>K(+)</name>
        <dbReference type="ChEBI" id="CHEBI:29103"/>
    </ligand>
</feature>
<dbReference type="NCBIfam" id="TIGR01305">
    <property type="entry name" value="GMP_reduct_1"/>
    <property type="match status" value="1"/>
</dbReference>
<feature type="active site" description="Proton donor/acceptor" evidence="8">
    <location>
        <position position="217"/>
    </location>
</feature>
<comment type="similarity">
    <text evidence="8">Belongs to the IMPDH/GMPR family. GuaC type 1 subfamily.</text>
</comment>
<dbReference type="OrthoDB" id="418595at2759"/>
<feature type="binding site" evidence="8 10">
    <location>
        <position position="210"/>
    </location>
    <ligand>
        <name>K(+)</name>
        <dbReference type="ChEBI" id="CHEBI:29103"/>
    </ligand>
</feature>
<feature type="binding site" description="in other chain" evidence="8">
    <location>
        <position position="298"/>
    </location>
    <ligand>
        <name>NADP(+)</name>
        <dbReference type="ChEBI" id="CHEBI:58349"/>
        <note>ligand shared between two neighboring subunits</note>
    </ligand>
</feature>
<feature type="binding site" description="in other chain" evidence="8">
    <location>
        <position position="107"/>
    </location>
    <ligand>
        <name>NADP(+)</name>
        <dbReference type="ChEBI" id="CHEBI:58349"/>
        <note>ligand shared between two neighboring subunits</note>
    </ligand>
</feature>
<feature type="binding site" evidence="8 10">
    <location>
        <position position="212"/>
    </location>
    <ligand>
        <name>K(+)</name>
        <dbReference type="ChEBI" id="CHEBI:29103"/>
    </ligand>
</feature>
<evidence type="ECO:0000256" key="10">
    <source>
        <dbReference type="PIRSR" id="PIRSR000235-3"/>
    </source>
</evidence>
<keyword evidence="2 8" id="KW-0479">Metal-binding</keyword>
<feature type="active site" description="Thioimidate intermediate" evidence="8 9">
    <location>
        <position position="215"/>
    </location>
</feature>
<dbReference type="EMBL" id="JWZX01003104">
    <property type="protein sequence ID" value="KOO24335.1"/>
    <property type="molecule type" value="Genomic_DNA"/>
</dbReference>
<evidence type="ECO:0000256" key="11">
    <source>
        <dbReference type="RuleBase" id="RU003929"/>
    </source>
</evidence>
<comment type="caution">
    <text evidence="8">Lacks conserved residue(s) required for the propagation of feature annotation.</text>
</comment>
<dbReference type="GO" id="GO:0006144">
    <property type="term" value="P:purine nucleobase metabolic process"/>
    <property type="evidence" value="ECO:0007669"/>
    <property type="project" value="UniProtKB-KW"/>
</dbReference>
<evidence type="ECO:0000256" key="8">
    <source>
        <dbReference type="HAMAP-Rule" id="MF_03195"/>
    </source>
</evidence>
<keyword evidence="4 8" id="KW-0630">Potassium</keyword>
<feature type="binding site" description="in other chain" evidence="8">
    <location>
        <begin position="209"/>
        <end position="210"/>
    </location>
    <ligand>
        <name>NADP(+)</name>
        <dbReference type="ChEBI" id="CHEBI:58349"/>
        <note>ligand shared between two neighboring subunits</note>
    </ligand>
</feature>
<evidence type="ECO:0000256" key="4">
    <source>
        <dbReference type="ARBA" id="ARBA00022958"/>
    </source>
</evidence>
<dbReference type="PANTHER" id="PTHR43170:SF5">
    <property type="entry name" value="GMP REDUCTASE"/>
    <property type="match status" value="1"/>
</dbReference>
<dbReference type="PROSITE" id="PS51257">
    <property type="entry name" value="PROKAR_LIPOPROTEIN"/>
    <property type="match status" value="1"/>
</dbReference>
<dbReference type="GO" id="GO:0006163">
    <property type="term" value="P:purine nucleotide metabolic process"/>
    <property type="evidence" value="ECO:0007669"/>
    <property type="project" value="UniProtKB-UniRule"/>
</dbReference>
<evidence type="ECO:0000256" key="9">
    <source>
        <dbReference type="PIRSR" id="PIRSR000235-1"/>
    </source>
</evidence>
<dbReference type="SMART" id="SM01240">
    <property type="entry name" value="IMPDH"/>
    <property type="match status" value="1"/>
</dbReference>
<feature type="binding site" evidence="8">
    <location>
        <begin position="297"/>
        <end position="299"/>
    </location>
    <ligand>
        <name>GMP</name>
        <dbReference type="ChEBI" id="CHEBI:58115"/>
    </ligand>
</feature>
<feature type="binding site" evidence="8">
    <location>
        <begin position="343"/>
        <end position="346"/>
    </location>
    <ligand>
        <name>NADP(+)</name>
        <dbReference type="ChEBI" id="CHEBI:58349"/>
        <note>ligand shared between two neighboring subunits</note>
    </ligand>
</feature>
<dbReference type="InterPro" id="IPR013785">
    <property type="entry name" value="Aldolase_TIM"/>
</dbReference>
<sequence>MFSALLRSSLPRAAAVATAGAFFAGGVASCMRIEEEVKLDYKDVLLRPKRSTLRSRSEVSLDRTFHFRHSKRSWTGTPMIVANMDTVGTFTMATEMAKHHCIVAIHKHYTVDEWKQFAAEQPQAVPYVAVSAGTSANDMSKLDAILSTCPGVTFICLDVANGYSEFFVSAVKTVREKWPQHTIIAGNVVTNEMTEELIMHGADIVKVGIGPGSVCTTRKQTGVGYPQLSAVIECADAAHGLGGYVCADGGITCPGDAAKAFGGGSDFIMMGGIWAGCDEAAGAIVERNGQKFKQFYGMSSNTAMKKHAGGVAEYRSSEGKTVEVPYKGPAAAIVLDLLGGLRSACTYIGAATLEEVPRRTTFIRVTQQLNQVFGSHDLGKA</sequence>
<evidence type="ECO:0000256" key="1">
    <source>
        <dbReference type="ARBA" id="ARBA00022631"/>
    </source>
</evidence>
<dbReference type="HAMAP" id="MF_00596">
    <property type="entry name" value="GMP_reduct_type1"/>
    <property type="match status" value="1"/>
</dbReference>
<evidence type="ECO:0000256" key="2">
    <source>
        <dbReference type="ARBA" id="ARBA00022723"/>
    </source>
</evidence>
<evidence type="ECO:0000259" key="12">
    <source>
        <dbReference type="Pfam" id="PF00478"/>
    </source>
</evidence>
<reference evidence="14" key="1">
    <citation type="journal article" date="2015" name="PLoS Genet.">
        <title>Genome Sequence and Transcriptome Analyses of Chrysochromulina tobin: Metabolic Tools for Enhanced Algal Fitness in the Prominent Order Prymnesiales (Haptophyceae).</title>
        <authorList>
            <person name="Hovde B.T."/>
            <person name="Deodato C.R."/>
            <person name="Hunsperger H.M."/>
            <person name="Ryken S.A."/>
            <person name="Yost W."/>
            <person name="Jha R.K."/>
            <person name="Patterson J."/>
            <person name="Monnat R.J. Jr."/>
            <person name="Barlow S.B."/>
            <person name="Starkenburg S.R."/>
            <person name="Cattolico R.A."/>
        </authorList>
    </citation>
    <scope>NUCLEOTIDE SEQUENCE</scope>
    <source>
        <strain evidence="14">CCMP291</strain>
    </source>
</reference>
<evidence type="ECO:0000313" key="13">
    <source>
        <dbReference type="EMBL" id="KOO24335.1"/>
    </source>
</evidence>
<dbReference type="GO" id="GO:1902560">
    <property type="term" value="C:GMP reductase complex"/>
    <property type="evidence" value="ECO:0007669"/>
    <property type="project" value="InterPro"/>
</dbReference>
<accession>A0A0M0JCX3</accession>
<dbReference type="InterPro" id="IPR050139">
    <property type="entry name" value="GMP_reductase"/>
</dbReference>
<gene>
    <name evidence="13" type="ORF">Ctob_004185</name>
</gene>
<feature type="binding site" evidence="8">
    <location>
        <begin position="248"/>
        <end position="250"/>
    </location>
    <ligand>
        <name>GMP</name>
        <dbReference type="ChEBI" id="CHEBI:58115"/>
    </ligand>
</feature>
<dbReference type="SUPFAM" id="SSF51412">
    <property type="entry name" value="Inosine monophosphate dehydrogenase (IMPDH)"/>
    <property type="match status" value="1"/>
</dbReference>
<comment type="function">
    <text evidence="6 8 11">Catalyzes the irreversible NADPH-dependent deamination of GMP to IMP. It functions in the conversion of nucleobase, nucleoside and nucleotide derivatives of G to A nucleotides, and in maintaining the intracellular balance of A and G nucleotides.</text>
</comment>
<dbReference type="InterPro" id="IPR005993">
    <property type="entry name" value="GMPR"/>
</dbReference>
<dbReference type="GO" id="GO:0003920">
    <property type="term" value="F:GMP reductase activity"/>
    <property type="evidence" value="ECO:0007669"/>
    <property type="project" value="UniProtKB-UniRule"/>
</dbReference>
<comment type="catalytic activity">
    <reaction evidence="7 8 11">
        <text>IMP + NH4(+) + NADP(+) = GMP + NADPH + 2 H(+)</text>
        <dbReference type="Rhea" id="RHEA:17185"/>
        <dbReference type="ChEBI" id="CHEBI:15378"/>
        <dbReference type="ChEBI" id="CHEBI:28938"/>
        <dbReference type="ChEBI" id="CHEBI:57783"/>
        <dbReference type="ChEBI" id="CHEBI:58053"/>
        <dbReference type="ChEBI" id="CHEBI:58115"/>
        <dbReference type="ChEBI" id="CHEBI:58349"/>
        <dbReference type="EC" id="1.7.1.7"/>
    </reaction>
</comment>
<keyword evidence="5 8" id="KW-0560">Oxidoreductase</keyword>
<dbReference type="AlphaFoldDB" id="A0A0M0JCX3"/>
<feature type="binding site" evidence="8">
    <location>
        <position position="215"/>
    </location>
    <ligand>
        <name>K(+)</name>
        <dbReference type="ChEBI" id="CHEBI:29103"/>
    </ligand>
</feature>
<dbReference type="CDD" id="cd00381">
    <property type="entry name" value="IMPDH"/>
    <property type="match status" value="1"/>
</dbReference>
<feature type="binding site" evidence="8">
    <location>
        <begin position="55"/>
        <end position="56"/>
    </location>
    <ligand>
        <name>NADP(+)</name>
        <dbReference type="ChEBI" id="CHEBI:58349"/>
        <note>ligand shared between two neighboring subunits</note>
    </ligand>
</feature>
<evidence type="ECO:0000256" key="6">
    <source>
        <dbReference type="ARBA" id="ARBA00037691"/>
    </source>
</evidence>
<proteinExistence type="inferred from homology"/>
<comment type="subunit">
    <text evidence="8">Homotetramer.</text>
</comment>
<dbReference type="NCBIfam" id="NF003470">
    <property type="entry name" value="PRK05096.1"/>
    <property type="match status" value="1"/>
</dbReference>
<dbReference type="InterPro" id="IPR001093">
    <property type="entry name" value="IMP_DH_GMPRt"/>
</dbReference>
<feature type="binding site" description="in other chain" evidence="8">
    <location>
        <begin position="314"/>
        <end position="315"/>
    </location>
    <ligand>
        <name>NADP(+)</name>
        <dbReference type="ChEBI" id="CHEBI:58349"/>
        <note>ligand shared between two neighboring subunits</note>
    </ligand>
</feature>
<evidence type="ECO:0000256" key="7">
    <source>
        <dbReference type="ARBA" id="ARBA00048616"/>
    </source>
</evidence>
<keyword evidence="1 8" id="KW-0659">Purine metabolism</keyword>
<protein>
    <recommendedName>
        <fullName evidence="8">GMP reductase</fullName>
        <shortName evidence="8">GMPR</shortName>
        <ecNumber evidence="8">1.7.1.7</ecNumber>
    </recommendedName>
    <alternativeName>
        <fullName evidence="8">Guanosine 5'-monophosphate oxidoreductase</fullName>
        <shortName evidence="8">Guanosine monophosphate reductase</shortName>
    </alternativeName>
</protein>
<dbReference type="Proteomes" id="UP000037460">
    <property type="component" value="Unassembled WGS sequence"/>
</dbReference>
<feature type="binding site" description="in other chain" evidence="8">
    <location>
        <begin position="158"/>
        <end position="160"/>
    </location>
    <ligand>
        <name>NADP(+)</name>
        <dbReference type="ChEBI" id="CHEBI:58349"/>
        <note>ligand shared between two neighboring subunits</note>
    </ligand>
</feature>
<evidence type="ECO:0000313" key="14">
    <source>
        <dbReference type="Proteomes" id="UP000037460"/>
    </source>
</evidence>
<evidence type="ECO:0000256" key="5">
    <source>
        <dbReference type="ARBA" id="ARBA00023002"/>
    </source>
</evidence>
<dbReference type="FunFam" id="3.20.20.70:FF:000012">
    <property type="entry name" value="GMP reductase"/>
    <property type="match status" value="1"/>
</dbReference>
<dbReference type="Gene3D" id="3.20.20.70">
    <property type="entry name" value="Aldolase class I"/>
    <property type="match status" value="1"/>
</dbReference>
<comment type="caution">
    <text evidence="13">The sequence shown here is derived from an EMBL/GenBank/DDBJ whole genome shotgun (WGS) entry which is preliminary data.</text>
</comment>
<feature type="domain" description="IMP dehydrogenase/GMP reductase" evidence="12">
    <location>
        <begin position="39"/>
        <end position="368"/>
    </location>
</feature>
<dbReference type="EC" id="1.7.1.7" evidence="8"/>
<dbReference type="PROSITE" id="PS00487">
    <property type="entry name" value="IMP_DH_GMP_RED"/>
    <property type="match status" value="1"/>
</dbReference>
<keyword evidence="14" id="KW-1185">Reference proteome</keyword>
<dbReference type="PIRSF" id="PIRSF000235">
    <property type="entry name" value="GMP_reductase"/>
    <property type="match status" value="1"/>
</dbReference>
<evidence type="ECO:0000256" key="3">
    <source>
        <dbReference type="ARBA" id="ARBA00022857"/>
    </source>
</evidence>
<dbReference type="Pfam" id="PF00478">
    <property type="entry name" value="IMPDH"/>
    <property type="match status" value="1"/>
</dbReference>
<dbReference type="PANTHER" id="PTHR43170">
    <property type="entry name" value="GMP REDUCTASE"/>
    <property type="match status" value="1"/>
</dbReference>